<feature type="chain" id="PRO_5038453348" evidence="11">
    <location>
        <begin position="29"/>
        <end position="454"/>
    </location>
</feature>
<feature type="domain" description="PDZ" evidence="12">
    <location>
        <begin position="352"/>
        <end position="429"/>
    </location>
</feature>
<accession>A0A7U6GIC4</accession>
<keyword evidence="6" id="KW-0574">Periplasm</keyword>
<dbReference type="GO" id="GO:0012501">
    <property type="term" value="P:programmed cell death"/>
    <property type="evidence" value="ECO:0007669"/>
    <property type="project" value="TreeGrafter"/>
</dbReference>
<comment type="subcellular location">
    <subcellularLocation>
        <location evidence="1">Periplasm</location>
    </subcellularLocation>
</comment>
<dbReference type="GO" id="GO:0006508">
    <property type="term" value="P:proteolysis"/>
    <property type="evidence" value="ECO:0007669"/>
    <property type="project" value="UniProtKB-KW"/>
</dbReference>
<keyword evidence="5" id="KW-0677">Repeat</keyword>
<dbReference type="InterPro" id="IPR036034">
    <property type="entry name" value="PDZ_sf"/>
</dbReference>
<evidence type="ECO:0000256" key="5">
    <source>
        <dbReference type="ARBA" id="ARBA00022737"/>
    </source>
</evidence>
<sequence>MLPAKTIRSALVAVFVSLSAMLPSSGWTAPPPPGDSIAPVLEHILPAVVNISTRKTVGGKQREYLVDPYFRRFYGYRDRPVQKESRSLGSGVIVDAGKGWIITNHHVIDGADEITVTLRDQRSFTARLLGKDPDVDIALLQIDAKDLSSLPLTDSENLRVGDFVVAIGNPFGLGQTVTYGIVSALGRTGLGIEGYEDFIQTDASINPGNSGGALVTTRGKLVGINTAIMGGSGNIGIGFAIPANMVSAIVSQLAEYGEVQRGQLGVVMQDLTPELASAFDLKEHGGAVVTQVLPGSAADKAGIRSGDVIVGIDGKKVSDGGVLRNAVGLLRAGTKVSLKLIRDGREKSIKATIALPRDAQAKGEKFSARLAGAVLGNLDDKHPLAESGGVEVLDVERNSKAWDAGLRKGDVIVSVNRQPVASLMELSAITRAVGDSGLLLNIQRGNGALFVVIR</sequence>
<dbReference type="AlphaFoldDB" id="A0A7U6GIC4"/>
<gene>
    <name evidence="13" type="ORF">TBH_C1268</name>
</gene>
<feature type="binding site" evidence="10">
    <location>
        <position position="136"/>
    </location>
    <ligand>
        <name>substrate</name>
    </ligand>
</feature>
<evidence type="ECO:0000256" key="8">
    <source>
        <dbReference type="ARBA" id="ARBA00022825"/>
    </source>
</evidence>
<evidence type="ECO:0000259" key="12">
    <source>
        <dbReference type="PROSITE" id="PS50106"/>
    </source>
</evidence>
<evidence type="ECO:0000256" key="10">
    <source>
        <dbReference type="PIRSR" id="PIRSR611782-2"/>
    </source>
</evidence>
<comment type="similarity">
    <text evidence="2">Belongs to the peptidase S1C family.</text>
</comment>
<dbReference type="KEGG" id="tbn:TBH_C1268"/>
<feature type="binding site" evidence="10">
    <location>
        <begin position="208"/>
        <end position="210"/>
    </location>
    <ligand>
        <name>substrate</name>
    </ligand>
</feature>
<dbReference type="Pfam" id="PF13365">
    <property type="entry name" value="Trypsin_2"/>
    <property type="match status" value="1"/>
</dbReference>
<dbReference type="SUPFAM" id="SSF50156">
    <property type="entry name" value="PDZ domain-like"/>
    <property type="match status" value="2"/>
</dbReference>
<dbReference type="GO" id="GO:0042597">
    <property type="term" value="C:periplasmic space"/>
    <property type="evidence" value="ECO:0007669"/>
    <property type="project" value="UniProtKB-SubCell"/>
</dbReference>
<reference evidence="13 14" key="1">
    <citation type="journal article" date="2014" name="PLoS ONE">
        <title>Physiological and genomic features of a novel sulfur-oxidizing gammaproteobacterium belonging to a previously uncultivated symbiotic lineage isolated from a hydrothermal vent.</title>
        <authorList>
            <person name="Nunoura T."/>
            <person name="Takaki Y."/>
            <person name="Kazama H."/>
            <person name="Kakuta J."/>
            <person name="Shimamura S."/>
            <person name="Makita H."/>
            <person name="Hirai M."/>
            <person name="Miyazaki M."/>
            <person name="Takai K."/>
        </authorList>
    </citation>
    <scope>NUCLEOTIDE SEQUENCE [LARGE SCALE GENOMIC DNA]</scope>
    <source>
        <strain evidence="13 14">Hiromi1</strain>
    </source>
</reference>
<evidence type="ECO:0000256" key="3">
    <source>
        <dbReference type="ARBA" id="ARBA00022670"/>
    </source>
</evidence>
<keyword evidence="4 11" id="KW-0732">Signal</keyword>
<keyword evidence="3 13" id="KW-0645">Protease</keyword>
<evidence type="ECO:0000256" key="1">
    <source>
        <dbReference type="ARBA" id="ARBA00004418"/>
    </source>
</evidence>
<evidence type="ECO:0000256" key="4">
    <source>
        <dbReference type="ARBA" id="ARBA00022729"/>
    </source>
</evidence>
<feature type="domain" description="PDZ" evidence="12">
    <location>
        <begin position="253"/>
        <end position="344"/>
    </location>
</feature>
<evidence type="ECO:0000313" key="13">
    <source>
        <dbReference type="EMBL" id="BAO44193.1"/>
    </source>
</evidence>
<dbReference type="InterPro" id="IPR001940">
    <property type="entry name" value="Peptidase_S1C"/>
</dbReference>
<dbReference type="RefSeq" id="WP_144375246.1">
    <property type="nucleotide sequence ID" value="NZ_AP012273.1"/>
</dbReference>
<protein>
    <submittedName>
        <fullName evidence="13">Serine protease</fullName>
    </submittedName>
</protein>
<keyword evidence="7" id="KW-0378">Hydrolase</keyword>
<feature type="active site" description="Charge relay system" evidence="9">
    <location>
        <position position="136"/>
    </location>
</feature>
<dbReference type="SMART" id="SM00228">
    <property type="entry name" value="PDZ"/>
    <property type="match status" value="2"/>
</dbReference>
<proteinExistence type="inferred from homology"/>
<organism evidence="13 14">
    <name type="scientific">Thiolapillus brandeum</name>
    <dbReference type="NCBI Taxonomy" id="1076588"/>
    <lineage>
        <taxon>Bacteria</taxon>
        <taxon>Pseudomonadati</taxon>
        <taxon>Pseudomonadota</taxon>
        <taxon>Gammaproteobacteria</taxon>
        <taxon>Chromatiales</taxon>
        <taxon>Sedimenticolaceae</taxon>
        <taxon>Thiolapillus</taxon>
    </lineage>
</organism>
<feature type="active site" description="Charge relay system" evidence="9">
    <location>
        <position position="106"/>
    </location>
</feature>
<dbReference type="Pfam" id="PF17820">
    <property type="entry name" value="PDZ_6"/>
    <property type="match status" value="1"/>
</dbReference>
<evidence type="ECO:0000256" key="2">
    <source>
        <dbReference type="ARBA" id="ARBA00010541"/>
    </source>
</evidence>
<dbReference type="PANTHER" id="PTHR22939">
    <property type="entry name" value="SERINE PROTEASE FAMILY S1C HTRA-RELATED"/>
    <property type="match status" value="1"/>
</dbReference>
<keyword evidence="8" id="KW-0720">Serine protease</keyword>
<dbReference type="PANTHER" id="PTHR22939:SF129">
    <property type="entry name" value="SERINE PROTEASE HTRA2, MITOCHONDRIAL"/>
    <property type="match status" value="1"/>
</dbReference>
<dbReference type="Pfam" id="PF13180">
    <property type="entry name" value="PDZ_2"/>
    <property type="match status" value="1"/>
</dbReference>
<evidence type="ECO:0000256" key="11">
    <source>
        <dbReference type="SAM" id="SignalP"/>
    </source>
</evidence>
<dbReference type="Gene3D" id="2.40.10.120">
    <property type="match status" value="1"/>
</dbReference>
<evidence type="ECO:0000256" key="9">
    <source>
        <dbReference type="PIRSR" id="PIRSR611782-1"/>
    </source>
</evidence>
<feature type="signal peptide" evidence="11">
    <location>
        <begin position="1"/>
        <end position="28"/>
    </location>
</feature>
<dbReference type="Gene3D" id="2.30.42.10">
    <property type="match status" value="2"/>
</dbReference>
<dbReference type="InterPro" id="IPR011782">
    <property type="entry name" value="Pept_S1C_Do"/>
</dbReference>
<dbReference type="NCBIfam" id="TIGR02037">
    <property type="entry name" value="degP_htrA_DO"/>
    <property type="match status" value="1"/>
</dbReference>
<feature type="active site" description="Charge relay system" evidence="9">
    <location>
        <position position="210"/>
    </location>
</feature>
<name>A0A7U6GIC4_9GAMM</name>
<dbReference type="SUPFAM" id="SSF50494">
    <property type="entry name" value="Trypsin-like serine proteases"/>
    <property type="match status" value="1"/>
</dbReference>
<dbReference type="Proteomes" id="UP000031631">
    <property type="component" value="Chromosome"/>
</dbReference>
<evidence type="ECO:0000313" key="14">
    <source>
        <dbReference type="Proteomes" id="UP000031631"/>
    </source>
</evidence>
<feature type="binding site" evidence="10">
    <location>
        <position position="106"/>
    </location>
    <ligand>
        <name>substrate</name>
    </ligand>
</feature>
<dbReference type="EMBL" id="AP012273">
    <property type="protein sequence ID" value="BAO44193.1"/>
    <property type="molecule type" value="Genomic_DNA"/>
</dbReference>
<keyword evidence="14" id="KW-1185">Reference proteome</keyword>
<dbReference type="PRINTS" id="PR00834">
    <property type="entry name" value="PROTEASES2C"/>
</dbReference>
<evidence type="ECO:0000256" key="6">
    <source>
        <dbReference type="ARBA" id="ARBA00022764"/>
    </source>
</evidence>
<dbReference type="CDD" id="cd10839">
    <property type="entry name" value="cpPDZ1_DegP-like"/>
    <property type="match status" value="1"/>
</dbReference>
<dbReference type="InterPro" id="IPR009003">
    <property type="entry name" value="Peptidase_S1_PA"/>
</dbReference>
<evidence type="ECO:0000256" key="7">
    <source>
        <dbReference type="ARBA" id="ARBA00022801"/>
    </source>
</evidence>
<dbReference type="InterPro" id="IPR001478">
    <property type="entry name" value="PDZ"/>
</dbReference>
<dbReference type="OrthoDB" id="9758917at2"/>
<dbReference type="PROSITE" id="PS50106">
    <property type="entry name" value="PDZ"/>
    <property type="match status" value="2"/>
</dbReference>
<dbReference type="GO" id="GO:0004252">
    <property type="term" value="F:serine-type endopeptidase activity"/>
    <property type="evidence" value="ECO:0007669"/>
    <property type="project" value="InterPro"/>
</dbReference>
<dbReference type="InterPro" id="IPR041489">
    <property type="entry name" value="PDZ_6"/>
</dbReference>